<dbReference type="InterPro" id="IPR050266">
    <property type="entry name" value="AB_hydrolase_sf"/>
</dbReference>
<feature type="domain" description="AB hydrolase-1" evidence="1">
    <location>
        <begin position="31"/>
        <end position="130"/>
    </location>
</feature>
<accession>A0A495EAA6</accession>
<sequence>MSGPVRMEVSAAGHAGHVYASRAPGGRSATPVVLIHGIGASHRYLRRLHRLLAGSMDTYSIDLPGFGATPRPRNTLSVADHARYILGAMEQLGVAEFILVGHSMGTQFATEAALQAPGRVQHLVLMGPVVDPRRGTVVQQALALGRDALFYESPSSNAVVFTDYLRCGPAWYFKTLRVMMEYPLAERITGVTAEILVMRGANDPVADADWSRRLAGLARRGQLMEVQGTGHVVQHTRALEVRDAILAFTGPRAAVGDALPGHPE</sequence>
<dbReference type="Proteomes" id="UP000276055">
    <property type="component" value="Unassembled WGS sequence"/>
</dbReference>
<evidence type="ECO:0000313" key="2">
    <source>
        <dbReference type="EMBL" id="RKR12787.1"/>
    </source>
</evidence>
<dbReference type="PANTHER" id="PTHR43798:SF33">
    <property type="entry name" value="HYDROLASE, PUTATIVE (AFU_ORTHOLOGUE AFUA_2G14860)-RELATED"/>
    <property type="match status" value="1"/>
</dbReference>
<proteinExistence type="predicted"/>
<comment type="caution">
    <text evidence="2">The sequence shown here is derived from an EMBL/GenBank/DDBJ whole genome shotgun (WGS) entry which is preliminary data.</text>
</comment>
<reference evidence="2 3" key="1">
    <citation type="submission" date="2018-10" db="EMBL/GenBank/DDBJ databases">
        <title>Genomic Encyclopedia of Type Strains, Phase IV (KMG-IV): sequencing the most valuable type-strain genomes for metagenomic binning, comparative biology and taxonomic classification.</title>
        <authorList>
            <person name="Goeker M."/>
        </authorList>
    </citation>
    <scope>NUCLEOTIDE SEQUENCE [LARGE SCALE GENOMIC DNA]</scope>
    <source>
        <strain evidence="2 3">DSM 25586</strain>
    </source>
</reference>
<dbReference type="InterPro" id="IPR029058">
    <property type="entry name" value="AB_hydrolase_fold"/>
</dbReference>
<dbReference type="EMBL" id="RBIR01000011">
    <property type="protein sequence ID" value="RKR12787.1"/>
    <property type="molecule type" value="Genomic_DNA"/>
</dbReference>
<dbReference type="Pfam" id="PF00561">
    <property type="entry name" value="Abhydrolase_1"/>
    <property type="match status" value="1"/>
</dbReference>
<evidence type="ECO:0000259" key="1">
    <source>
        <dbReference type="Pfam" id="PF00561"/>
    </source>
</evidence>
<dbReference type="OrthoDB" id="9769541at2"/>
<dbReference type="RefSeq" id="WP_120955280.1">
    <property type="nucleotide sequence ID" value="NZ_RBIR01000011.1"/>
</dbReference>
<dbReference type="GO" id="GO:0003824">
    <property type="term" value="F:catalytic activity"/>
    <property type="evidence" value="ECO:0007669"/>
    <property type="project" value="UniProtKB-ARBA"/>
</dbReference>
<evidence type="ECO:0000313" key="3">
    <source>
        <dbReference type="Proteomes" id="UP000276055"/>
    </source>
</evidence>
<dbReference type="PRINTS" id="PR00111">
    <property type="entry name" value="ABHYDROLASE"/>
</dbReference>
<dbReference type="GO" id="GO:0016020">
    <property type="term" value="C:membrane"/>
    <property type="evidence" value="ECO:0007669"/>
    <property type="project" value="TreeGrafter"/>
</dbReference>
<dbReference type="InterPro" id="IPR000073">
    <property type="entry name" value="AB_hydrolase_1"/>
</dbReference>
<dbReference type="SUPFAM" id="SSF53474">
    <property type="entry name" value="alpha/beta-Hydrolases"/>
    <property type="match status" value="1"/>
</dbReference>
<name>A0A495EAA6_9MICC</name>
<protein>
    <submittedName>
        <fullName evidence="2">Pimeloyl-ACP methyl ester carboxylesterase</fullName>
    </submittedName>
</protein>
<organism evidence="2 3">
    <name type="scientific">Arthrobacter oryzae</name>
    <dbReference type="NCBI Taxonomy" id="409290"/>
    <lineage>
        <taxon>Bacteria</taxon>
        <taxon>Bacillati</taxon>
        <taxon>Actinomycetota</taxon>
        <taxon>Actinomycetes</taxon>
        <taxon>Micrococcales</taxon>
        <taxon>Micrococcaceae</taxon>
        <taxon>Arthrobacter</taxon>
    </lineage>
</organism>
<dbReference type="PANTHER" id="PTHR43798">
    <property type="entry name" value="MONOACYLGLYCEROL LIPASE"/>
    <property type="match status" value="1"/>
</dbReference>
<dbReference type="AlphaFoldDB" id="A0A495EAA6"/>
<gene>
    <name evidence="2" type="ORF">C8D78_3694</name>
</gene>
<dbReference type="Gene3D" id="3.40.50.1820">
    <property type="entry name" value="alpha/beta hydrolase"/>
    <property type="match status" value="1"/>
</dbReference>